<accession>A0AAV0D1J5</accession>
<dbReference type="PANTHER" id="PTHR31672">
    <property type="entry name" value="BNACNNG10540D PROTEIN"/>
    <property type="match status" value="1"/>
</dbReference>
<dbReference type="CDD" id="cd22157">
    <property type="entry name" value="F-box_AtFBW1-like"/>
    <property type="match status" value="1"/>
</dbReference>
<evidence type="ECO:0000256" key="1">
    <source>
        <dbReference type="SAM" id="MobiDB-lite"/>
    </source>
</evidence>
<evidence type="ECO:0000313" key="3">
    <source>
        <dbReference type="EMBL" id="CAH9089946.1"/>
    </source>
</evidence>
<gene>
    <name evidence="3" type="ORF">CEPIT_LOCUS11072</name>
</gene>
<dbReference type="InterPro" id="IPR050796">
    <property type="entry name" value="SCF_F-box_component"/>
</dbReference>
<feature type="region of interest" description="Disordered" evidence="1">
    <location>
        <begin position="391"/>
        <end position="414"/>
    </location>
</feature>
<dbReference type="InterPro" id="IPR017451">
    <property type="entry name" value="F-box-assoc_interact_dom"/>
</dbReference>
<feature type="region of interest" description="Disordered" evidence="1">
    <location>
        <begin position="355"/>
        <end position="375"/>
    </location>
</feature>
<comment type="caution">
    <text evidence="3">The sequence shown here is derived from an EMBL/GenBank/DDBJ whole genome shotgun (WGS) entry which is preliminary data.</text>
</comment>
<reference evidence="3" key="1">
    <citation type="submission" date="2022-07" db="EMBL/GenBank/DDBJ databases">
        <authorList>
            <person name="Macas J."/>
            <person name="Novak P."/>
            <person name="Neumann P."/>
        </authorList>
    </citation>
    <scope>NUCLEOTIDE SEQUENCE</scope>
</reference>
<sequence>MSDIPSQLYCQILIHLPADSLFRFRSVCKEWCSLIDDPSFVKAHTQNQISSSTLLIKRGSGSPPFYLINFDSLEFTDDLHGDGQMIEAIPVKQLVRLDVPRIRSLPVNSCNGLVLISTYDMDKIWAVWNPLTRDCHQLPLPDCSTFFFAAAGLGYDHASDDYKVVRLDTISRDEKYLCRTLLYSLKLGSWKRIMDCPFDFFTIPNHVNGVSVNGKLHWYVCRSIITLDLVTEEYSRAPLPPVPSKGIMDMYLDAISGLLFLSYSYFTSSGCHFDGWVLQEYEVETPWKKLLSFDLYSFSSPKLVSYMKNKKQVILQREGGFIWVDIESNSVKQIRVDGLSGISSQVCPGSLYRLDDRGSNSKPVSTSTGVKRKRKQIKKRTITRLKIHIRNESYRSPEPSYDSSLGSYEEADEY</sequence>
<feature type="compositionally biased region" description="Polar residues" evidence="1">
    <location>
        <begin position="360"/>
        <end position="369"/>
    </location>
</feature>
<dbReference type="PANTHER" id="PTHR31672:SF13">
    <property type="entry name" value="F-BOX PROTEIN CPR30-LIKE"/>
    <property type="match status" value="1"/>
</dbReference>
<keyword evidence="4" id="KW-1185">Reference proteome</keyword>
<dbReference type="NCBIfam" id="TIGR01640">
    <property type="entry name" value="F_box_assoc_1"/>
    <property type="match status" value="1"/>
</dbReference>
<dbReference type="Gene3D" id="1.20.1280.50">
    <property type="match status" value="1"/>
</dbReference>
<dbReference type="PROSITE" id="PS50181">
    <property type="entry name" value="FBOX"/>
    <property type="match status" value="1"/>
</dbReference>
<dbReference type="Proteomes" id="UP001152523">
    <property type="component" value="Unassembled WGS sequence"/>
</dbReference>
<dbReference type="InterPro" id="IPR001810">
    <property type="entry name" value="F-box_dom"/>
</dbReference>
<dbReference type="SUPFAM" id="SSF81383">
    <property type="entry name" value="F-box domain"/>
    <property type="match status" value="1"/>
</dbReference>
<evidence type="ECO:0000259" key="2">
    <source>
        <dbReference type="PROSITE" id="PS50181"/>
    </source>
</evidence>
<dbReference type="EMBL" id="CAMAPF010000062">
    <property type="protein sequence ID" value="CAH9089946.1"/>
    <property type="molecule type" value="Genomic_DNA"/>
</dbReference>
<dbReference type="AlphaFoldDB" id="A0AAV0D1J5"/>
<feature type="domain" description="F-box" evidence="2">
    <location>
        <begin position="1"/>
        <end position="44"/>
    </location>
</feature>
<protein>
    <recommendedName>
        <fullName evidence="2">F-box domain-containing protein</fullName>
    </recommendedName>
</protein>
<dbReference type="Pfam" id="PF00646">
    <property type="entry name" value="F-box"/>
    <property type="match status" value="1"/>
</dbReference>
<dbReference type="SMART" id="SM00256">
    <property type="entry name" value="FBOX"/>
    <property type="match status" value="1"/>
</dbReference>
<organism evidence="3 4">
    <name type="scientific">Cuscuta epithymum</name>
    <dbReference type="NCBI Taxonomy" id="186058"/>
    <lineage>
        <taxon>Eukaryota</taxon>
        <taxon>Viridiplantae</taxon>
        <taxon>Streptophyta</taxon>
        <taxon>Embryophyta</taxon>
        <taxon>Tracheophyta</taxon>
        <taxon>Spermatophyta</taxon>
        <taxon>Magnoliopsida</taxon>
        <taxon>eudicotyledons</taxon>
        <taxon>Gunneridae</taxon>
        <taxon>Pentapetalae</taxon>
        <taxon>asterids</taxon>
        <taxon>lamiids</taxon>
        <taxon>Solanales</taxon>
        <taxon>Convolvulaceae</taxon>
        <taxon>Cuscuteae</taxon>
        <taxon>Cuscuta</taxon>
        <taxon>Cuscuta subgen. Cuscuta</taxon>
    </lineage>
</organism>
<evidence type="ECO:0000313" key="4">
    <source>
        <dbReference type="Proteomes" id="UP001152523"/>
    </source>
</evidence>
<proteinExistence type="predicted"/>
<dbReference type="Pfam" id="PF07734">
    <property type="entry name" value="FBA_1"/>
    <property type="match status" value="1"/>
</dbReference>
<name>A0AAV0D1J5_9ASTE</name>
<dbReference type="InterPro" id="IPR006527">
    <property type="entry name" value="F-box-assoc_dom_typ1"/>
</dbReference>
<dbReference type="InterPro" id="IPR036047">
    <property type="entry name" value="F-box-like_dom_sf"/>
</dbReference>